<dbReference type="OrthoDB" id="1876367at2759"/>
<comment type="caution">
    <text evidence="3">The sequence shown here is derived from an EMBL/GenBank/DDBJ whole genome shotgun (WGS) entry which is preliminary data.</text>
</comment>
<dbReference type="EMBL" id="MVGT01004291">
    <property type="protein sequence ID" value="OVA00582.1"/>
    <property type="molecule type" value="Genomic_DNA"/>
</dbReference>
<proteinExistence type="predicted"/>
<dbReference type="AlphaFoldDB" id="A0A200PQV2"/>
<dbReference type="InterPro" id="IPR013087">
    <property type="entry name" value="Znf_C2H2_type"/>
</dbReference>
<sequence length="524" mass="58681">MAGRKELGFPKTSACSLRELAAKTTLRNVKLQGHTYVDLRENGKKFIFYCTLCRAPCYNDSSLFDHLKGNLHAERYAAAKVTLMGPNPFPFNDGVFFFHDSSEQDKPVAISGSNQDRFLNTDDNSGKLAVVSHTGKPLNTMDDGGNKNLGSGDHSLNADDSNNYIVIPRVVCDGEISDLEVKFVGFGEIAARICEDDKSPNGSISSIWCAWLGKENSQDGNVIPDYDFGIVTFSYNCSLGRSGISDDSRPMLTGGPYSETENVEGAKKKRKKSFSDPEDISESLSKKRVSFGEDHLNTTKHTSTLALDQCGEQTRDEKIILSKTVRRDMRRQQQLEADRMCDICQQKILAGKDVSTLLNMKTGQLACSSRNKNGAFHVFHTSCLIHWILFCEFQMWSNQLDSPKMTLVRPKIKNGSERKGRAKRSEKHMDDLIIATMKPISSVFCPECQGTGIHIEEKLEEPTVFLSEMFKYKIKVSEGHRAWMKGPEILENCSTGLRFSSQSDKAVEDIVKRLKLLHFYRADV</sequence>
<gene>
    <name evidence="3" type="ORF">BVC80_9087g81</name>
</gene>
<dbReference type="PANTHER" id="PTHR35497:SF1">
    <property type="entry name" value="ACYL-UDP-N-ACETYLGLUCOSAMINE O-ACYLTRANSFERASE"/>
    <property type="match status" value="1"/>
</dbReference>
<evidence type="ECO:0000256" key="1">
    <source>
        <dbReference type="SAM" id="MobiDB-lite"/>
    </source>
</evidence>
<evidence type="ECO:0000313" key="4">
    <source>
        <dbReference type="Proteomes" id="UP000195402"/>
    </source>
</evidence>
<feature type="domain" description="C2H2-type" evidence="2">
    <location>
        <begin position="50"/>
        <end position="72"/>
    </location>
</feature>
<dbReference type="STRING" id="56857.A0A200PQV2"/>
<accession>A0A200PQV2</accession>
<dbReference type="FunCoup" id="A0A200PQV2">
    <property type="interactions" value="2507"/>
</dbReference>
<feature type="region of interest" description="Disordered" evidence="1">
    <location>
        <begin position="247"/>
        <end position="281"/>
    </location>
</feature>
<name>A0A200PQV2_MACCD</name>
<evidence type="ECO:0000313" key="3">
    <source>
        <dbReference type="EMBL" id="OVA00582.1"/>
    </source>
</evidence>
<dbReference type="OMA" id="LCNQYDS"/>
<protein>
    <recommendedName>
        <fullName evidence="2">C2H2-type domain-containing protein</fullName>
    </recommendedName>
</protein>
<dbReference type="PANTHER" id="PTHR35497">
    <property type="entry name" value="ACYL-UDP-N-ACETYLGLUCOSAMINE O-ACYLTRANSFERASE"/>
    <property type="match status" value="1"/>
</dbReference>
<dbReference type="Proteomes" id="UP000195402">
    <property type="component" value="Unassembled WGS sequence"/>
</dbReference>
<reference evidence="3 4" key="1">
    <citation type="journal article" date="2017" name="Mol. Plant">
        <title>The Genome of Medicinal Plant Macleaya cordata Provides New Insights into Benzylisoquinoline Alkaloids Metabolism.</title>
        <authorList>
            <person name="Liu X."/>
            <person name="Liu Y."/>
            <person name="Huang P."/>
            <person name="Ma Y."/>
            <person name="Qing Z."/>
            <person name="Tang Q."/>
            <person name="Cao H."/>
            <person name="Cheng P."/>
            <person name="Zheng Y."/>
            <person name="Yuan Z."/>
            <person name="Zhou Y."/>
            <person name="Liu J."/>
            <person name="Tang Z."/>
            <person name="Zhuo Y."/>
            <person name="Zhang Y."/>
            <person name="Yu L."/>
            <person name="Huang J."/>
            <person name="Yang P."/>
            <person name="Peng Q."/>
            <person name="Zhang J."/>
            <person name="Jiang W."/>
            <person name="Zhang Z."/>
            <person name="Lin K."/>
            <person name="Ro D.K."/>
            <person name="Chen X."/>
            <person name="Xiong X."/>
            <person name="Shang Y."/>
            <person name="Huang S."/>
            <person name="Zeng J."/>
        </authorList>
    </citation>
    <scope>NUCLEOTIDE SEQUENCE [LARGE SCALE GENOMIC DNA]</scope>
    <source>
        <strain evidence="4">cv. BLH2017</strain>
        <tissue evidence="3">Root</tissue>
    </source>
</reference>
<evidence type="ECO:0000259" key="2">
    <source>
        <dbReference type="PROSITE" id="PS00028"/>
    </source>
</evidence>
<dbReference type="InterPro" id="IPR036236">
    <property type="entry name" value="Znf_C2H2_sf"/>
</dbReference>
<dbReference type="SUPFAM" id="SSF57667">
    <property type="entry name" value="beta-beta-alpha zinc fingers"/>
    <property type="match status" value="1"/>
</dbReference>
<dbReference type="InParanoid" id="A0A200PQV2"/>
<dbReference type="PROSITE" id="PS00028">
    <property type="entry name" value="ZINC_FINGER_C2H2_1"/>
    <property type="match status" value="1"/>
</dbReference>
<organism evidence="3 4">
    <name type="scientific">Macleaya cordata</name>
    <name type="common">Five-seeded plume-poppy</name>
    <name type="synonym">Bocconia cordata</name>
    <dbReference type="NCBI Taxonomy" id="56857"/>
    <lineage>
        <taxon>Eukaryota</taxon>
        <taxon>Viridiplantae</taxon>
        <taxon>Streptophyta</taxon>
        <taxon>Embryophyta</taxon>
        <taxon>Tracheophyta</taxon>
        <taxon>Spermatophyta</taxon>
        <taxon>Magnoliopsida</taxon>
        <taxon>Ranunculales</taxon>
        <taxon>Papaveraceae</taxon>
        <taxon>Papaveroideae</taxon>
        <taxon>Macleaya</taxon>
    </lineage>
</organism>
<keyword evidence="4" id="KW-1185">Reference proteome</keyword>